<reference evidence="5 6" key="1">
    <citation type="submission" date="2020-11" db="EMBL/GenBank/DDBJ databases">
        <title>genome sequence of strain KACC 18849.</title>
        <authorList>
            <person name="Gao J."/>
            <person name="Zhang X."/>
        </authorList>
    </citation>
    <scope>NUCLEOTIDE SEQUENCE [LARGE SCALE GENOMIC DNA]</scope>
    <source>
        <strain evidence="5 6">KACC 18849</strain>
    </source>
</reference>
<comment type="caution">
    <text evidence="5">The sequence shown here is derived from an EMBL/GenBank/DDBJ whole genome shotgun (WGS) entry which is preliminary data.</text>
</comment>
<dbReference type="Proteomes" id="UP000639859">
    <property type="component" value="Unassembled WGS sequence"/>
</dbReference>
<evidence type="ECO:0000256" key="1">
    <source>
        <dbReference type="ARBA" id="ARBA00023015"/>
    </source>
</evidence>
<dbReference type="PANTHER" id="PTHR46796:SF6">
    <property type="entry name" value="ARAC SUBFAMILY"/>
    <property type="match status" value="1"/>
</dbReference>
<name>A0ABS0SYC9_9CAUL</name>
<dbReference type="RefSeq" id="WP_198576552.1">
    <property type="nucleotide sequence ID" value="NZ_JADWOX010000008.1"/>
</dbReference>
<dbReference type="PANTHER" id="PTHR46796">
    <property type="entry name" value="HTH-TYPE TRANSCRIPTIONAL ACTIVATOR RHAS-RELATED"/>
    <property type="match status" value="1"/>
</dbReference>
<evidence type="ECO:0000256" key="2">
    <source>
        <dbReference type="ARBA" id="ARBA00023125"/>
    </source>
</evidence>
<protein>
    <submittedName>
        <fullName evidence="5">Helix-turn-helix domain-containing protein</fullName>
    </submittedName>
</protein>
<dbReference type="PROSITE" id="PS01124">
    <property type="entry name" value="HTH_ARAC_FAMILY_2"/>
    <property type="match status" value="1"/>
</dbReference>
<keyword evidence="6" id="KW-1185">Reference proteome</keyword>
<dbReference type="InterPro" id="IPR035418">
    <property type="entry name" value="AraC-bd_2"/>
</dbReference>
<gene>
    <name evidence="5" type="ORF">I4Q42_13285</name>
</gene>
<evidence type="ECO:0000259" key="4">
    <source>
        <dbReference type="PROSITE" id="PS01124"/>
    </source>
</evidence>
<dbReference type="Gene3D" id="1.10.10.60">
    <property type="entry name" value="Homeodomain-like"/>
    <property type="match status" value="1"/>
</dbReference>
<dbReference type="InterPro" id="IPR018060">
    <property type="entry name" value="HTH_AraC"/>
</dbReference>
<sequence length="333" mass="36520">MPTAVTDSFRFFSEDHPADRAFDLYAALYSRGSDVSRGEGPFFAKVRAWRLDKILLFERRLSGVVHARRERVASDGFDHFVLTHVVEGEVRLEVSGPPRILAPGEGVLLDTRRPMRSAHRDALILTASIARDVVEAALGPAGRLHGQILAPPDNLVLADFLTSLTRRGDALTPAALPALGRAFIDILSSVGGEAPRTGREDQRRDLARRETVRRFVLPRLADKTLSVDAISTGAGISRSSLYRLFDKQGGVARFIQLIRLDALRAILDAEGHAPDAAELADRLGFAGAPQMERLFAELHGVGPQDYAEAVAGKPRNDPDVARRRWAGWLNELD</sequence>
<dbReference type="SMART" id="SM00342">
    <property type="entry name" value="HTH_ARAC"/>
    <property type="match status" value="1"/>
</dbReference>
<accession>A0ABS0SYC9</accession>
<keyword evidence="1" id="KW-0805">Transcription regulation</keyword>
<keyword evidence="2" id="KW-0238">DNA-binding</keyword>
<dbReference type="EMBL" id="JADWOX010000008">
    <property type="protein sequence ID" value="MBI1684640.1"/>
    <property type="molecule type" value="Genomic_DNA"/>
</dbReference>
<feature type="domain" description="HTH araC/xylS-type" evidence="4">
    <location>
        <begin position="210"/>
        <end position="309"/>
    </location>
</feature>
<dbReference type="Pfam" id="PF14525">
    <property type="entry name" value="AraC_binding_2"/>
    <property type="match status" value="1"/>
</dbReference>
<keyword evidence="3" id="KW-0804">Transcription</keyword>
<organism evidence="5 6">
    <name type="scientific">Caulobacter hibisci</name>
    <dbReference type="NCBI Taxonomy" id="2035993"/>
    <lineage>
        <taxon>Bacteria</taxon>
        <taxon>Pseudomonadati</taxon>
        <taxon>Pseudomonadota</taxon>
        <taxon>Alphaproteobacteria</taxon>
        <taxon>Caulobacterales</taxon>
        <taxon>Caulobacteraceae</taxon>
        <taxon>Caulobacter</taxon>
    </lineage>
</organism>
<evidence type="ECO:0000313" key="6">
    <source>
        <dbReference type="Proteomes" id="UP000639859"/>
    </source>
</evidence>
<evidence type="ECO:0000313" key="5">
    <source>
        <dbReference type="EMBL" id="MBI1684640.1"/>
    </source>
</evidence>
<dbReference type="InterPro" id="IPR050204">
    <property type="entry name" value="AraC_XylS_family_regulators"/>
</dbReference>
<proteinExistence type="predicted"/>
<evidence type="ECO:0000256" key="3">
    <source>
        <dbReference type="ARBA" id="ARBA00023163"/>
    </source>
</evidence>